<name>A0ABW3CSD0_9ACTN</name>
<dbReference type="EMBL" id="JBHTIR010004127">
    <property type="protein sequence ID" value="MFD0856459.1"/>
    <property type="molecule type" value="Genomic_DNA"/>
</dbReference>
<comment type="caution">
    <text evidence="1">The sequence shown here is derived from an EMBL/GenBank/DDBJ whole genome shotgun (WGS) entry which is preliminary data.</text>
</comment>
<accession>A0ABW3CSD0</accession>
<keyword evidence="2" id="KW-1185">Reference proteome</keyword>
<proteinExistence type="predicted"/>
<reference evidence="2" key="1">
    <citation type="journal article" date="2019" name="Int. J. Syst. Evol. Microbiol.">
        <title>The Global Catalogue of Microorganisms (GCM) 10K type strain sequencing project: providing services to taxonomists for standard genome sequencing and annotation.</title>
        <authorList>
            <consortium name="The Broad Institute Genomics Platform"/>
            <consortium name="The Broad Institute Genome Sequencing Center for Infectious Disease"/>
            <person name="Wu L."/>
            <person name="Ma J."/>
        </authorList>
    </citation>
    <scope>NUCLEOTIDE SEQUENCE [LARGE SCALE GENOMIC DNA]</scope>
    <source>
        <strain evidence="2">JCM 31696</strain>
    </source>
</reference>
<evidence type="ECO:0000313" key="2">
    <source>
        <dbReference type="Proteomes" id="UP001597083"/>
    </source>
</evidence>
<dbReference type="Proteomes" id="UP001597083">
    <property type="component" value="Unassembled WGS sequence"/>
</dbReference>
<gene>
    <name evidence="1" type="ORF">ACFQ07_29745</name>
</gene>
<protein>
    <submittedName>
        <fullName evidence="1">Uncharacterized protein</fullName>
    </submittedName>
</protein>
<sequence length="65" mass="7242">MDAVRQQIFDRRVHDRVALDEIELYAEMLSAVAASDGPLTLDEIDMVLGVRSGDAGRRELSPQDQ</sequence>
<evidence type="ECO:0000313" key="1">
    <source>
        <dbReference type="EMBL" id="MFD0856459.1"/>
    </source>
</evidence>
<organism evidence="1 2">
    <name type="scientific">Actinomadura adrarensis</name>
    <dbReference type="NCBI Taxonomy" id="1819600"/>
    <lineage>
        <taxon>Bacteria</taxon>
        <taxon>Bacillati</taxon>
        <taxon>Actinomycetota</taxon>
        <taxon>Actinomycetes</taxon>
        <taxon>Streptosporangiales</taxon>
        <taxon>Thermomonosporaceae</taxon>
        <taxon>Actinomadura</taxon>
    </lineage>
</organism>